<evidence type="ECO:0000256" key="8">
    <source>
        <dbReference type="ARBA" id="ARBA00045517"/>
    </source>
</evidence>
<evidence type="ECO:0000256" key="5">
    <source>
        <dbReference type="ARBA" id="ARBA00023329"/>
    </source>
</evidence>
<dbReference type="SUPFAM" id="SSF100895">
    <property type="entry name" value="Kazal-type serine protease inhibitors"/>
    <property type="match status" value="1"/>
</dbReference>
<dbReference type="InterPro" id="IPR002350">
    <property type="entry name" value="Kazal_dom"/>
</dbReference>
<dbReference type="PANTHER" id="PTHR21362">
    <property type="entry name" value="ACROSIN-BINDING PROTEIN"/>
    <property type="match status" value="1"/>
</dbReference>
<dbReference type="PANTHER" id="PTHR21362:SF1">
    <property type="entry name" value="ACROSIN-BINDING PROTEIN"/>
    <property type="match status" value="1"/>
</dbReference>
<evidence type="ECO:0000256" key="2">
    <source>
        <dbReference type="ARBA" id="ARBA00018940"/>
    </source>
</evidence>
<reference evidence="13" key="1">
    <citation type="submission" date="2025-08" db="UniProtKB">
        <authorList>
            <consortium name="RefSeq"/>
        </authorList>
    </citation>
    <scope>IDENTIFICATION</scope>
    <source>
        <tissue evidence="13">Spleen</tissue>
    </source>
</reference>
<keyword evidence="5" id="KW-0968">Cytoplasmic vesicle</keyword>
<proteinExistence type="predicted"/>
<feature type="signal peptide" evidence="10">
    <location>
        <begin position="1"/>
        <end position="24"/>
    </location>
</feature>
<sequence>MRSQAFGLTLPLLAVILLAPTPAPFPVPDPVVSGTPLSPAEYENFFSALTPSWKAETACRLRAAQGCQHHKLIQLDQYENHGALPEGSVCTDLPYASWFESFCQFTQYRCTNRLYYSKRILCSPSPAPASSPETFTRMDSTTVSLSLPHVISADRLNPKTWREQLHTHKEELLQPSLSLEGKRSEAHTTSLNHPSTSQVGEDDASSAVMEGIKELIQSPQALGGQKETPQVDEEDSSGRIFPHPPQITSQNLLSVPGEEALWVLCYAILSSSCPDNPVTKIWQHIEEQIYGVGNMVCDSFGRQHMNICQFCAFCSLKLEQCQSEVFLKREPCSETHNAEFLSPLLSAQHVVTDVIDVTDVTDVQVGPVIQGWYYGLELYGGLRMDFWCGQLATKGCKDARVSKWLQTEFLSFQNGDYPSKICDSDHIQYPNYCAFKSHQCLLRNQFKKVFRLACLKNETYSVLNIGEGEEAILLWSWEFNSVTLGQGG</sequence>
<evidence type="ECO:0000256" key="3">
    <source>
        <dbReference type="ARBA" id="ARBA00022553"/>
    </source>
</evidence>
<keyword evidence="12" id="KW-1185">Reference proteome</keyword>
<evidence type="ECO:0000256" key="9">
    <source>
        <dbReference type="SAM" id="MobiDB-lite"/>
    </source>
</evidence>
<feature type="compositionally biased region" description="Polar residues" evidence="9">
    <location>
        <begin position="187"/>
        <end position="199"/>
    </location>
</feature>
<protein>
    <recommendedName>
        <fullName evidence="2">Acrosin-binding protein</fullName>
    </recommendedName>
    <alternativeName>
        <fullName evidence="6">Acrosin-binding protein, 60 kDa form</fullName>
    </alternativeName>
    <alternativeName>
        <fullName evidence="7">Proacrosin-binding protein sp32</fullName>
    </alternativeName>
</protein>
<evidence type="ECO:0000313" key="13">
    <source>
        <dbReference type="RefSeq" id="XP_020849956.1"/>
    </source>
</evidence>
<evidence type="ECO:0000256" key="1">
    <source>
        <dbReference type="ARBA" id="ARBA00004218"/>
    </source>
</evidence>
<dbReference type="KEGG" id="pcw:110213811"/>
<feature type="domain" description="Kazal-like" evidence="11">
    <location>
        <begin position="418"/>
        <end position="449"/>
    </location>
</feature>
<gene>
    <name evidence="13" type="primary">ACRBP</name>
</gene>
<dbReference type="RefSeq" id="XP_020849956.1">
    <property type="nucleotide sequence ID" value="XM_020994297.1"/>
</dbReference>
<organism evidence="12 13">
    <name type="scientific">Phascolarctos cinereus</name>
    <name type="common">Koala</name>
    <dbReference type="NCBI Taxonomy" id="38626"/>
    <lineage>
        <taxon>Eukaryota</taxon>
        <taxon>Metazoa</taxon>
        <taxon>Chordata</taxon>
        <taxon>Craniata</taxon>
        <taxon>Vertebrata</taxon>
        <taxon>Euteleostomi</taxon>
        <taxon>Mammalia</taxon>
        <taxon>Metatheria</taxon>
        <taxon>Diprotodontia</taxon>
        <taxon>Phascolarctidae</taxon>
        <taxon>Phascolarctos</taxon>
    </lineage>
</organism>
<evidence type="ECO:0000259" key="11">
    <source>
        <dbReference type="Pfam" id="PF07648"/>
    </source>
</evidence>
<dbReference type="InterPro" id="IPR036058">
    <property type="entry name" value="Kazal_dom_sf"/>
</dbReference>
<comment type="subcellular location">
    <subcellularLocation>
        <location evidence="1">Cytoplasmic vesicle</location>
        <location evidence="1">Secretory vesicle</location>
        <location evidence="1">Acrosome</location>
    </subcellularLocation>
</comment>
<dbReference type="GO" id="GO:0005634">
    <property type="term" value="C:nucleus"/>
    <property type="evidence" value="ECO:0007669"/>
    <property type="project" value="TreeGrafter"/>
</dbReference>
<evidence type="ECO:0000256" key="6">
    <source>
        <dbReference type="ARBA" id="ARBA00032734"/>
    </source>
</evidence>
<evidence type="ECO:0000256" key="10">
    <source>
        <dbReference type="SAM" id="SignalP"/>
    </source>
</evidence>
<dbReference type="InterPro" id="IPR009865">
    <property type="entry name" value="Proacrosin-bd"/>
</dbReference>
<dbReference type="CTD" id="84519"/>
<dbReference type="GeneID" id="110213811"/>
<dbReference type="Proteomes" id="UP000515140">
    <property type="component" value="Unplaced"/>
</dbReference>
<evidence type="ECO:0000313" key="12">
    <source>
        <dbReference type="Proteomes" id="UP000515140"/>
    </source>
</evidence>
<dbReference type="GO" id="GO:0001669">
    <property type="term" value="C:acrosomal vesicle"/>
    <property type="evidence" value="ECO:0007669"/>
    <property type="project" value="UniProtKB-SubCell"/>
</dbReference>
<evidence type="ECO:0000256" key="7">
    <source>
        <dbReference type="ARBA" id="ARBA00033453"/>
    </source>
</evidence>
<feature type="region of interest" description="Disordered" evidence="9">
    <location>
        <begin position="172"/>
        <end position="237"/>
    </location>
</feature>
<accession>A0A6P5L2U6</accession>
<comment type="function">
    <text evidence="8">Acrosomal protein that maintains proacrosin (pro-ACR) as an enzymatically inactive zymogen in the acrosome. Involved also in the acrosome formation.</text>
</comment>
<feature type="chain" id="PRO_5028250745" description="Acrosin-binding protein" evidence="10">
    <location>
        <begin position="25"/>
        <end position="488"/>
    </location>
</feature>
<dbReference type="OMA" id="YDEEPVW"/>
<keyword evidence="3" id="KW-0597">Phosphoprotein</keyword>
<dbReference type="Pfam" id="PF07222">
    <property type="entry name" value="PBP_sp32"/>
    <property type="match status" value="1"/>
</dbReference>
<dbReference type="FunCoup" id="A0A6P5L2U6">
    <property type="interactions" value="49"/>
</dbReference>
<keyword evidence="4 10" id="KW-0732">Signal</keyword>
<evidence type="ECO:0000256" key="4">
    <source>
        <dbReference type="ARBA" id="ARBA00022729"/>
    </source>
</evidence>
<dbReference type="InParanoid" id="A0A6P5L2U6"/>
<dbReference type="Pfam" id="PF07648">
    <property type="entry name" value="Kazal_2"/>
    <property type="match status" value="1"/>
</dbReference>
<name>A0A6P5L2U6_PHACI</name>
<dbReference type="AlphaFoldDB" id="A0A6P5L2U6"/>